<dbReference type="EMBL" id="CP034235">
    <property type="protein sequence ID" value="QGQ94132.1"/>
    <property type="molecule type" value="Genomic_DNA"/>
</dbReference>
<dbReference type="OrthoDB" id="9806902at2"/>
<gene>
    <name evidence="2" type="ORF">EHS13_04025</name>
</gene>
<sequence length="309" mass="35051">MISLPFTFQDADGASIYVYRWLPAEGMPVKAIVQIAPGMGETAVRYERLASELTISGYAVYANDHKGHGKTAPTFEDVGYIGPTGFHGMLQDMAHLTQIIKSSHPDLPIFLLGHSMGSFLTQGYMQKYAEEIQGIVLSGTNGDPGVAIKPGIFLAKIIAKLYGERHKSKIINFLVFGSYNNEFKPLRTPFDWLSRDENEVNKYIVDPYCGTLFTASYFRDFFVFLQEIYQVQALRRIPKDLPIYFLSGSLDPVGHKTKGVMALIRTYEELGLQDITYRFYEGGRHEMFNEIKRDEVTQDLINWLESKLE</sequence>
<accession>A0A6B8RF74</accession>
<dbReference type="SUPFAM" id="SSF53474">
    <property type="entry name" value="alpha/beta-Hydrolases"/>
    <property type="match status" value="1"/>
</dbReference>
<reference evidence="3" key="1">
    <citation type="submission" date="2018-11" db="EMBL/GenBank/DDBJ databases">
        <title>Complete genome sequence of Paenibacillus sp. ML311-T8.</title>
        <authorList>
            <person name="Nam Y.-D."/>
            <person name="Kang J."/>
            <person name="Chung W.-H."/>
            <person name="Park Y.S."/>
        </authorList>
    </citation>
    <scope>NUCLEOTIDE SEQUENCE [LARGE SCALE GENOMIC DNA]</scope>
    <source>
        <strain evidence="3">ML311-T8</strain>
    </source>
</reference>
<dbReference type="InterPro" id="IPR029058">
    <property type="entry name" value="AB_hydrolase_fold"/>
</dbReference>
<keyword evidence="3" id="KW-1185">Reference proteome</keyword>
<dbReference type="RefSeq" id="WP_155699131.1">
    <property type="nucleotide sequence ID" value="NZ_CP034235.1"/>
</dbReference>
<dbReference type="Gene3D" id="3.40.50.1820">
    <property type="entry name" value="alpha/beta hydrolase"/>
    <property type="match status" value="1"/>
</dbReference>
<dbReference type="PANTHER" id="PTHR11614">
    <property type="entry name" value="PHOSPHOLIPASE-RELATED"/>
    <property type="match status" value="1"/>
</dbReference>
<proteinExistence type="predicted"/>
<name>A0A6B8RF74_9BACL</name>
<feature type="domain" description="Serine aminopeptidase S33" evidence="1">
    <location>
        <begin position="29"/>
        <end position="291"/>
    </location>
</feature>
<dbReference type="InterPro" id="IPR022742">
    <property type="entry name" value="Hydrolase_4"/>
</dbReference>
<dbReference type="Pfam" id="PF12146">
    <property type="entry name" value="Hydrolase_4"/>
    <property type="match status" value="1"/>
</dbReference>
<dbReference type="AlphaFoldDB" id="A0A6B8RF74"/>
<keyword evidence="2" id="KW-0378">Hydrolase</keyword>
<dbReference type="GO" id="GO:0016787">
    <property type="term" value="F:hydrolase activity"/>
    <property type="evidence" value="ECO:0007669"/>
    <property type="project" value="UniProtKB-KW"/>
</dbReference>
<evidence type="ECO:0000259" key="1">
    <source>
        <dbReference type="Pfam" id="PF12146"/>
    </source>
</evidence>
<protein>
    <submittedName>
        <fullName evidence="2">Alpha/beta hydrolase</fullName>
    </submittedName>
</protein>
<evidence type="ECO:0000313" key="3">
    <source>
        <dbReference type="Proteomes" id="UP000426246"/>
    </source>
</evidence>
<dbReference type="InterPro" id="IPR051044">
    <property type="entry name" value="MAG_DAG_Lipase"/>
</dbReference>
<dbReference type="KEGG" id="ppsc:EHS13_04025"/>
<organism evidence="2 3">
    <name type="scientific">Paenibacillus psychroresistens</name>
    <dbReference type="NCBI Taxonomy" id="1778678"/>
    <lineage>
        <taxon>Bacteria</taxon>
        <taxon>Bacillati</taxon>
        <taxon>Bacillota</taxon>
        <taxon>Bacilli</taxon>
        <taxon>Bacillales</taxon>
        <taxon>Paenibacillaceae</taxon>
        <taxon>Paenibacillus</taxon>
    </lineage>
</organism>
<dbReference type="Proteomes" id="UP000426246">
    <property type="component" value="Chromosome"/>
</dbReference>
<evidence type="ECO:0000313" key="2">
    <source>
        <dbReference type="EMBL" id="QGQ94132.1"/>
    </source>
</evidence>